<name>A0A0L6VK12_9BASI</name>
<dbReference type="OrthoDB" id="5853397at2759"/>
<evidence type="ECO:0000313" key="1">
    <source>
        <dbReference type="EMBL" id="KNZ60460.1"/>
    </source>
</evidence>
<accession>A0A0L6VK12</accession>
<organism evidence="1 2">
    <name type="scientific">Puccinia sorghi</name>
    <dbReference type="NCBI Taxonomy" id="27349"/>
    <lineage>
        <taxon>Eukaryota</taxon>
        <taxon>Fungi</taxon>
        <taxon>Dikarya</taxon>
        <taxon>Basidiomycota</taxon>
        <taxon>Pucciniomycotina</taxon>
        <taxon>Pucciniomycetes</taxon>
        <taxon>Pucciniales</taxon>
        <taxon>Pucciniaceae</taxon>
        <taxon>Puccinia</taxon>
    </lineage>
</organism>
<proteinExistence type="predicted"/>
<dbReference type="VEuPathDB" id="FungiDB:VP01_154g3"/>
<reference evidence="1 2" key="1">
    <citation type="submission" date="2015-08" db="EMBL/GenBank/DDBJ databases">
        <title>Next Generation Sequencing and Analysis of the Genome of Puccinia sorghi L Schw, the Causal Agent of Maize Common Rust.</title>
        <authorList>
            <person name="Rochi L."/>
            <person name="Burguener G."/>
            <person name="Darino M."/>
            <person name="Turjanski A."/>
            <person name="Kreff E."/>
            <person name="Dieguez M.J."/>
            <person name="Sacco F."/>
        </authorList>
    </citation>
    <scope>NUCLEOTIDE SEQUENCE [LARGE SCALE GENOMIC DNA]</scope>
    <source>
        <strain evidence="1 2">RO10H11247</strain>
    </source>
</reference>
<keyword evidence="2" id="KW-1185">Reference proteome</keyword>
<protein>
    <submittedName>
        <fullName evidence="1">Uncharacterized protein</fullName>
    </submittedName>
</protein>
<gene>
    <name evidence="1" type="ORF">VP01_154g3</name>
</gene>
<evidence type="ECO:0000313" key="2">
    <source>
        <dbReference type="Proteomes" id="UP000037035"/>
    </source>
</evidence>
<dbReference type="EMBL" id="LAVV01006109">
    <property type="protein sequence ID" value="KNZ60460.1"/>
    <property type="molecule type" value="Genomic_DNA"/>
</dbReference>
<dbReference type="Proteomes" id="UP000037035">
    <property type="component" value="Unassembled WGS sequence"/>
</dbReference>
<comment type="caution">
    <text evidence="1">The sequence shown here is derived from an EMBL/GenBank/DDBJ whole genome shotgun (WGS) entry which is preliminary data.</text>
</comment>
<dbReference type="STRING" id="27349.A0A0L6VK12"/>
<sequence>MEGRPYTQPCTHLINVHTKKQNQTYYQPSTIITNFSYDEAGLIHTGNQQFLSLRPLVNCPDIVGFKLAHQINHAVFWDESADETINGILRCPDCFIFLFEKN</sequence>
<dbReference type="AlphaFoldDB" id="A0A0L6VK12"/>